<evidence type="ECO:0000259" key="7">
    <source>
        <dbReference type="Pfam" id="PF22366"/>
    </source>
</evidence>
<evidence type="ECO:0000256" key="2">
    <source>
        <dbReference type="ARBA" id="ARBA00022630"/>
    </source>
</evidence>
<dbReference type="InterPro" id="IPR023753">
    <property type="entry name" value="FAD/NAD-binding_dom"/>
</dbReference>
<dbReference type="GO" id="GO:0003954">
    <property type="term" value="F:NADH dehydrogenase activity"/>
    <property type="evidence" value="ECO:0007669"/>
    <property type="project" value="InterPro"/>
</dbReference>
<dbReference type="InterPro" id="IPR054585">
    <property type="entry name" value="NDH2-like_C"/>
</dbReference>
<keyword evidence="4" id="KW-0560">Oxidoreductase</keyword>
<dbReference type="InterPro" id="IPR045024">
    <property type="entry name" value="NDH-2"/>
</dbReference>
<feature type="domain" description="FAD/NAD(P)-binding" evidence="6">
    <location>
        <begin position="14"/>
        <end position="325"/>
    </location>
</feature>
<evidence type="ECO:0000256" key="5">
    <source>
        <dbReference type="ARBA" id="ARBA00023027"/>
    </source>
</evidence>
<reference evidence="8" key="1">
    <citation type="submission" date="2021-01" db="EMBL/GenBank/DDBJ databases">
        <authorList>
            <person name="Corre E."/>
            <person name="Pelletier E."/>
            <person name="Niang G."/>
            <person name="Scheremetjew M."/>
            <person name="Finn R."/>
            <person name="Kale V."/>
            <person name="Holt S."/>
            <person name="Cochrane G."/>
            <person name="Meng A."/>
            <person name="Brown T."/>
            <person name="Cohen L."/>
        </authorList>
    </citation>
    <scope>NUCLEOTIDE SEQUENCE</scope>
    <source>
        <strain evidence="8">CCMP622</strain>
    </source>
</reference>
<dbReference type="EMBL" id="HBHP01024945">
    <property type="protein sequence ID" value="CAD9771477.1"/>
    <property type="molecule type" value="Transcribed_RNA"/>
</dbReference>
<keyword evidence="3" id="KW-0274">FAD</keyword>
<gene>
    <name evidence="8" type="ORF">LSP00402_LOCUS15467</name>
</gene>
<dbReference type="InterPro" id="IPR036188">
    <property type="entry name" value="FAD/NAD-bd_sf"/>
</dbReference>
<name>A0A7S2TVZ9_9EUKA</name>
<evidence type="ECO:0000256" key="3">
    <source>
        <dbReference type="ARBA" id="ARBA00022827"/>
    </source>
</evidence>
<dbReference type="AlphaFoldDB" id="A0A7S2TVZ9"/>
<organism evidence="8">
    <name type="scientific">Lotharella oceanica</name>
    <dbReference type="NCBI Taxonomy" id="641309"/>
    <lineage>
        <taxon>Eukaryota</taxon>
        <taxon>Sar</taxon>
        <taxon>Rhizaria</taxon>
        <taxon>Cercozoa</taxon>
        <taxon>Chlorarachniophyceae</taxon>
        <taxon>Lotharella</taxon>
    </lineage>
</organism>
<evidence type="ECO:0000256" key="4">
    <source>
        <dbReference type="ARBA" id="ARBA00023002"/>
    </source>
</evidence>
<dbReference type="Pfam" id="PF22366">
    <property type="entry name" value="NDH2_C"/>
    <property type="match status" value="1"/>
</dbReference>
<keyword evidence="5" id="KW-0520">NAD</keyword>
<accession>A0A7S2TVZ9</accession>
<dbReference type="PANTHER" id="PTHR43706:SF38">
    <property type="entry name" value="FAD_NAD(P)-BINDING DOMAIN-CONTAINING PROTEIN"/>
    <property type="match status" value="1"/>
</dbReference>
<evidence type="ECO:0008006" key="9">
    <source>
        <dbReference type="Google" id="ProtNLM"/>
    </source>
</evidence>
<evidence type="ECO:0000256" key="1">
    <source>
        <dbReference type="ARBA" id="ARBA00005272"/>
    </source>
</evidence>
<sequence length="441" mass="48229">MLASAAVGTVEYRSMSEAVRAANPMVDYVEGHAVDVDVEKKVVKVELESLLDDVREGKPPVINLSYDRLVVAVGCKVADDMVPGAKEHALRLKSCDDARRLRTAVGECLEYASRPDVAARADLSEEESLKRQKERRSRATFAIVGGGPTGAELAGELMDFLNDVRRSRVGAYARLKDDVKIMLLHGGSDLVPQFDKSLRHRALESLRKEGVDVRLQTRVKEVGDGFVKIAKKGDEGNVETVKVGVTVWAAGTAPVDFVQTLLTKLPQEAAGKGGRVNVDSWLRCPMPSKDLLGSILVLGDAASFEDQKSDFDFLPQTAQVAGQQGAYAARLIGRGYDLTQTPPAISPNDDSPLSKWLRFRRSDVAPKFSFFNLGQLAYVGGGKALSEIQIGNIPILKYAGSASYVLWRSVYLVKQVATRNRVLVTFDWFKSTVFGRDVTRL</sequence>
<dbReference type="SUPFAM" id="SSF51905">
    <property type="entry name" value="FAD/NAD(P)-binding domain"/>
    <property type="match status" value="2"/>
</dbReference>
<evidence type="ECO:0000313" key="8">
    <source>
        <dbReference type="EMBL" id="CAD9771477.1"/>
    </source>
</evidence>
<feature type="domain" description="External alternative NADH-ubiquinone oxidoreductase-like C-terminal" evidence="7">
    <location>
        <begin position="373"/>
        <end position="437"/>
    </location>
</feature>
<dbReference type="Pfam" id="PF07992">
    <property type="entry name" value="Pyr_redox_2"/>
    <property type="match status" value="1"/>
</dbReference>
<dbReference type="GO" id="GO:0005739">
    <property type="term" value="C:mitochondrion"/>
    <property type="evidence" value="ECO:0007669"/>
    <property type="project" value="TreeGrafter"/>
</dbReference>
<dbReference type="PANTHER" id="PTHR43706">
    <property type="entry name" value="NADH DEHYDROGENASE"/>
    <property type="match status" value="1"/>
</dbReference>
<proteinExistence type="inferred from homology"/>
<comment type="similarity">
    <text evidence="1">Belongs to the NADH dehydrogenase family.</text>
</comment>
<evidence type="ECO:0000259" key="6">
    <source>
        <dbReference type="Pfam" id="PF07992"/>
    </source>
</evidence>
<keyword evidence="2" id="KW-0285">Flavoprotein</keyword>
<protein>
    <recommendedName>
        <fullName evidence="9">FAD/NAD(P)-binding domain-containing protein</fullName>
    </recommendedName>
</protein>
<dbReference type="Gene3D" id="3.50.50.100">
    <property type="match status" value="1"/>
</dbReference>